<proteinExistence type="predicted"/>
<evidence type="ECO:0000313" key="1">
    <source>
        <dbReference type="EMBL" id="GHH70877.1"/>
    </source>
</evidence>
<name>A0A919FR18_9ACTN</name>
<keyword evidence="2" id="KW-1185">Reference proteome</keyword>
<comment type="caution">
    <text evidence="1">The sequence shown here is derived from an EMBL/GenBank/DDBJ whole genome shotgun (WGS) entry which is preliminary data.</text>
</comment>
<dbReference type="RefSeq" id="WP_189929199.1">
    <property type="nucleotide sequence ID" value="NZ_BNCD01000001.1"/>
</dbReference>
<protein>
    <submittedName>
        <fullName evidence="1">Uncharacterized protein</fullName>
    </submittedName>
</protein>
<gene>
    <name evidence="1" type="ORF">GCM10018793_05630</name>
</gene>
<dbReference type="EMBL" id="BNCD01000001">
    <property type="protein sequence ID" value="GHH70877.1"/>
    <property type="molecule type" value="Genomic_DNA"/>
</dbReference>
<reference evidence="1" key="1">
    <citation type="journal article" date="2014" name="Int. J. Syst. Evol. Microbiol.">
        <title>Complete genome sequence of Corynebacterium casei LMG S-19264T (=DSM 44701T), isolated from a smear-ripened cheese.</title>
        <authorList>
            <consortium name="US DOE Joint Genome Institute (JGI-PGF)"/>
            <person name="Walter F."/>
            <person name="Albersmeier A."/>
            <person name="Kalinowski J."/>
            <person name="Ruckert C."/>
        </authorList>
    </citation>
    <scope>NUCLEOTIDE SEQUENCE</scope>
    <source>
        <strain evidence="1">JCM 5069</strain>
    </source>
</reference>
<accession>A0A919FR18</accession>
<dbReference type="AlphaFoldDB" id="A0A919FR18"/>
<organism evidence="1 2">
    <name type="scientific">Streptomyces sulfonofaciens</name>
    <dbReference type="NCBI Taxonomy" id="68272"/>
    <lineage>
        <taxon>Bacteria</taxon>
        <taxon>Bacillati</taxon>
        <taxon>Actinomycetota</taxon>
        <taxon>Actinomycetes</taxon>
        <taxon>Kitasatosporales</taxon>
        <taxon>Streptomycetaceae</taxon>
        <taxon>Streptomyces</taxon>
    </lineage>
</organism>
<evidence type="ECO:0000313" key="2">
    <source>
        <dbReference type="Proteomes" id="UP000603708"/>
    </source>
</evidence>
<sequence>MKFVKADWDADLQGFHVDPQSYLAELPKLREELPPGAWEFASDPGHYSMSSTHCVKDLELSDIHLATDKSGRLTLEFAPNEWKHDTGLTITYSGVRHFSIDYQQEIDWMPADAILLDEILPDQDGGCIHEMALTDASITVRSNDLRAVWG</sequence>
<dbReference type="Proteomes" id="UP000603708">
    <property type="component" value="Unassembled WGS sequence"/>
</dbReference>
<reference evidence="1" key="2">
    <citation type="submission" date="2020-09" db="EMBL/GenBank/DDBJ databases">
        <authorList>
            <person name="Sun Q."/>
            <person name="Ohkuma M."/>
        </authorList>
    </citation>
    <scope>NUCLEOTIDE SEQUENCE</scope>
    <source>
        <strain evidence="1">JCM 5069</strain>
    </source>
</reference>